<evidence type="ECO:0000313" key="4">
    <source>
        <dbReference type="EMBL" id="KAH7136242.1"/>
    </source>
</evidence>
<dbReference type="AlphaFoldDB" id="A0A9P9EFP2"/>
<feature type="compositionally biased region" description="Acidic residues" evidence="1">
    <location>
        <begin position="220"/>
        <end position="242"/>
    </location>
</feature>
<proteinExistence type="predicted"/>
<dbReference type="EMBL" id="JAGMUV010000013">
    <property type="protein sequence ID" value="KAH7136242.1"/>
    <property type="molecule type" value="Genomic_DNA"/>
</dbReference>
<organism evidence="4 5">
    <name type="scientific">Dactylonectria macrodidyma</name>
    <dbReference type="NCBI Taxonomy" id="307937"/>
    <lineage>
        <taxon>Eukaryota</taxon>
        <taxon>Fungi</taxon>
        <taxon>Dikarya</taxon>
        <taxon>Ascomycota</taxon>
        <taxon>Pezizomycotina</taxon>
        <taxon>Sordariomycetes</taxon>
        <taxon>Hypocreomycetidae</taxon>
        <taxon>Hypocreales</taxon>
        <taxon>Nectriaceae</taxon>
        <taxon>Dactylonectria</taxon>
    </lineage>
</organism>
<evidence type="ECO:0000256" key="1">
    <source>
        <dbReference type="SAM" id="MobiDB-lite"/>
    </source>
</evidence>
<keyword evidence="2" id="KW-0472">Membrane</keyword>
<dbReference type="CDD" id="cd01786">
    <property type="entry name" value="RA_STE50"/>
    <property type="match status" value="1"/>
</dbReference>
<keyword evidence="2" id="KW-0812">Transmembrane</keyword>
<evidence type="ECO:0000256" key="2">
    <source>
        <dbReference type="SAM" id="Phobius"/>
    </source>
</evidence>
<dbReference type="SMART" id="SM00314">
    <property type="entry name" value="RA"/>
    <property type="match status" value="1"/>
</dbReference>
<evidence type="ECO:0000313" key="5">
    <source>
        <dbReference type="Proteomes" id="UP000738349"/>
    </source>
</evidence>
<dbReference type="Gene3D" id="3.10.20.90">
    <property type="entry name" value="Phosphatidylinositol 3-kinase Catalytic Subunit, Chain A, domain 1"/>
    <property type="match status" value="1"/>
</dbReference>
<dbReference type="InterPro" id="IPR029071">
    <property type="entry name" value="Ubiquitin-like_domsf"/>
</dbReference>
<dbReference type="Proteomes" id="UP000738349">
    <property type="component" value="Unassembled WGS sequence"/>
</dbReference>
<reference evidence="4" key="1">
    <citation type="journal article" date="2021" name="Nat. Commun.">
        <title>Genetic determinants of endophytism in the Arabidopsis root mycobiome.</title>
        <authorList>
            <person name="Mesny F."/>
            <person name="Miyauchi S."/>
            <person name="Thiergart T."/>
            <person name="Pickel B."/>
            <person name="Atanasova L."/>
            <person name="Karlsson M."/>
            <person name="Huettel B."/>
            <person name="Barry K.W."/>
            <person name="Haridas S."/>
            <person name="Chen C."/>
            <person name="Bauer D."/>
            <person name="Andreopoulos W."/>
            <person name="Pangilinan J."/>
            <person name="LaButti K."/>
            <person name="Riley R."/>
            <person name="Lipzen A."/>
            <person name="Clum A."/>
            <person name="Drula E."/>
            <person name="Henrissat B."/>
            <person name="Kohler A."/>
            <person name="Grigoriev I.V."/>
            <person name="Martin F.M."/>
            <person name="Hacquard S."/>
        </authorList>
    </citation>
    <scope>NUCLEOTIDE SEQUENCE</scope>
    <source>
        <strain evidence="4">MPI-CAGE-AT-0147</strain>
    </source>
</reference>
<dbReference type="Pfam" id="PF00788">
    <property type="entry name" value="RA"/>
    <property type="match status" value="1"/>
</dbReference>
<dbReference type="PROSITE" id="PS50200">
    <property type="entry name" value="RA"/>
    <property type="match status" value="1"/>
</dbReference>
<evidence type="ECO:0000259" key="3">
    <source>
        <dbReference type="PROSITE" id="PS50200"/>
    </source>
</evidence>
<accession>A0A9P9EFP2</accession>
<protein>
    <recommendedName>
        <fullName evidence="3">Ras-associating domain-containing protein</fullName>
    </recommendedName>
</protein>
<comment type="caution">
    <text evidence="4">The sequence shown here is derived from an EMBL/GenBank/DDBJ whole genome shotgun (WGS) entry which is preliminary data.</text>
</comment>
<sequence length="547" mass="60872">MNFPPFVIISRFTVSISSLAMAELAASLIGIIAAGTRVALVLSTTASDIGSAGKEAQVMAREIRSFCTILRNITQTIDIVKDASHVSHCADLVSEMTAVSQDMFTEILDLVEYLQKSSWGGQPGSRMKLAARIKWVINKPKVAFLRTAIEAYKSDLCLLLGSMQFAQSLDAPTLVSRRSSIAQAPQLNRASRVLSQNMEEMALDFRSSLQELEAARNAWEESEENDKETPEEIDQDSTEDETASLMRNPELEGILESLREEVSGLNSNTSSLYSTTASSIFNALSTHSDRLSLLIEDLPVDSSLAFQSLRRMSQRMSRLSAAYQPEALPTIQEAIPANRGRTSSKVLRDMQNWPGGVPPWGDVALAEDLIQLLSRSMAALNDGERNSMYVEWAKQTVEGAWSLPLQPRRQWLDRLYVTCSQITKKRNPAAPRQYNSTLLSPPIPSSEVPESNVSDGLFKNLRVSMDDPCWKVLPIALKKYSISASPEQYMLFLTWDDEERFVGRTEKPLQLFKQLQREGKKPMLMLRKIVVDEAEALGLSTTRGNVI</sequence>
<keyword evidence="2" id="KW-1133">Transmembrane helix</keyword>
<dbReference type="GO" id="GO:0007165">
    <property type="term" value="P:signal transduction"/>
    <property type="evidence" value="ECO:0007669"/>
    <property type="project" value="InterPro"/>
</dbReference>
<feature type="domain" description="Ras-associating" evidence="3">
    <location>
        <begin position="450"/>
        <end position="531"/>
    </location>
</feature>
<dbReference type="OrthoDB" id="1394818at2759"/>
<dbReference type="InterPro" id="IPR000159">
    <property type="entry name" value="RA_dom"/>
</dbReference>
<name>A0A9P9EFP2_9HYPO</name>
<keyword evidence="5" id="KW-1185">Reference proteome</keyword>
<feature type="transmembrane region" description="Helical" evidence="2">
    <location>
        <begin position="12"/>
        <end position="34"/>
    </location>
</feature>
<gene>
    <name evidence="4" type="ORF">EDB81DRAFT_801836</name>
</gene>
<feature type="region of interest" description="Disordered" evidence="1">
    <location>
        <begin position="216"/>
        <end position="247"/>
    </location>
</feature>
<dbReference type="SUPFAM" id="SSF54236">
    <property type="entry name" value="Ubiquitin-like"/>
    <property type="match status" value="1"/>
</dbReference>